<gene>
    <name evidence="1" type="ORF">ABGN05_12075</name>
</gene>
<dbReference type="Proteomes" id="UP001556692">
    <property type="component" value="Unassembled WGS sequence"/>
</dbReference>
<accession>A0ABV3SJB9</accession>
<organism evidence="1 2">
    <name type="scientific">Aquibium pacificus</name>
    <dbReference type="NCBI Taxonomy" id="3153579"/>
    <lineage>
        <taxon>Bacteria</taxon>
        <taxon>Pseudomonadati</taxon>
        <taxon>Pseudomonadota</taxon>
        <taxon>Alphaproteobacteria</taxon>
        <taxon>Hyphomicrobiales</taxon>
        <taxon>Phyllobacteriaceae</taxon>
        <taxon>Aquibium</taxon>
    </lineage>
</organism>
<name>A0ABV3SJB9_9HYPH</name>
<comment type="caution">
    <text evidence="1">The sequence shown here is derived from an EMBL/GenBank/DDBJ whole genome shotgun (WGS) entry which is preliminary data.</text>
</comment>
<protein>
    <submittedName>
        <fullName evidence="1">Uncharacterized protein</fullName>
    </submittedName>
</protein>
<evidence type="ECO:0000313" key="1">
    <source>
        <dbReference type="EMBL" id="MEX0406405.1"/>
    </source>
</evidence>
<dbReference type="EMBL" id="JBDPGJ010000002">
    <property type="protein sequence ID" value="MEX0406405.1"/>
    <property type="molecule type" value="Genomic_DNA"/>
</dbReference>
<evidence type="ECO:0000313" key="2">
    <source>
        <dbReference type="Proteomes" id="UP001556692"/>
    </source>
</evidence>
<sequence>MSVSCHIKIGDGDGVSAAGWLVVRTFQEVPRVGEFVAFSRDGKRDEAGVLLADLYRVQRIIHTAATDLDAGMVTLDVIIEQEADRTLE</sequence>
<proteinExistence type="predicted"/>
<reference evidence="1 2" key="1">
    <citation type="submission" date="2024-05" db="EMBL/GenBank/DDBJ databases">
        <authorList>
            <person name="Jiang F."/>
        </authorList>
    </citation>
    <scope>NUCLEOTIDE SEQUENCE [LARGE SCALE GENOMIC DNA]</scope>
    <source>
        <strain evidence="1 2">LZ166</strain>
    </source>
</reference>
<keyword evidence="2" id="KW-1185">Reference proteome</keyword>
<dbReference type="RefSeq" id="WP_367954253.1">
    <property type="nucleotide sequence ID" value="NZ_JBDPGJ010000002.1"/>
</dbReference>